<dbReference type="OrthoDB" id="9762238at2"/>
<name>A0A0E3Z330_9GAMM</name>
<evidence type="ECO:0000256" key="1">
    <source>
        <dbReference type="SAM" id="MobiDB-lite"/>
    </source>
</evidence>
<dbReference type="KEGG" id="psuw:WQ53_03270"/>
<dbReference type="PANTHER" id="PTHR38690">
    <property type="entry name" value="PROTEASE-RELATED"/>
    <property type="match status" value="1"/>
</dbReference>
<feature type="region of interest" description="Disordered" evidence="1">
    <location>
        <begin position="1258"/>
        <end position="1284"/>
    </location>
</feature>
<feature type="compositionally biased region" description="Low complexity" evidence="1">
    <location>
        <begin position="967"/>
        <end position="979"/>
    </location>
</feature>
<dbReference type="PATRIC" id="fig|314722.6.peg.684"/>
<dbReference type="RefSeq" id="WP_052633902.1">
    <property type="nucleotide sequence ID" value="NZ_CP011144.1"/>
</dbReference>
<dbReference type="InterPro" id="IPR011836">
    <property type="entry name" value="YhdP"/>
</dbReference>
<organism evidence="3 4">
    <name type="scientific">Pseudoxanthomonas suwonensis</name>
    <dbReference type="NCBI Taxonomy" id="314722"/>
    <lineage>
        <taxon>Bacteria</taxon>
        <taxon>Pseudomonadati</taxon>
        <taxon>Pseudomonadota</taxon>
        <taxon>Gammaproteobacteria</taxon>
        <taxon>Lysobacterales</taxon>
        <taxon>Lysobacteraceae</taxon>
        <taxon>Pseudoxanthomonas</taxon>
    </lineage>
</organism>
<dbReference type="EMBL" id="CP011144">
    <property type="protein sequence ID" value="AKC88157.1"/>
    <property type="molecule type" value="Genomic_DNA"/>
</dbReference>
<evidence type="ECO:0000313" key="4">
    <source>
        <dbReference type="Proteomes" id="UP000033067"/>
    </source>
</evidence>
<feature type="region of interest" description="Disordered" evidence="1">
    <location>
        <begin position="964"/>
        <end position="986"/>
    </location>
</feature>
<dbReference type="Pfam" id="PF13116">
    <property type="entry name" value="YhdP"/>
    <property type="match status" value="1"/>
</dbReference>
<sequence length="1284" mass="137175">MPTPIRRRLRLARRWTAYLLAVVLVLMALVLGAASQVLPLAERHPERIAAWLSEKAGRPVSFERVKTQWTRRGPLLQLEGLHIGEADGGVRIGQAEVLLSMYAGLLPGRSFTELRLRGPSLTLERGDDGRWSVRGLPMTGSTADPLDYLEGLGELQVIGGELEVRAPQLGLRTRIPDIDLRLQVNGRHVVAGARAHIRPDAAPATLALEFDRDSGDGRAWFDLDTEELGAWAPLLHFAGIAPAEGRGQVEAWGELRGHRVVLATTRFQLRHLLLAGTPLDDGLLPQVRLDELRGRARWRVTADGWRLDAPLLRVSDQRGAQTLDGLVVAGGGRYALLADEIDATPLLAVAALSDRLPPALRSWMVQAAPQAELSQLEVAGVRGGPLRVQGRLERVAFAAVGDAPGLDGLAGRFEGDGQGWELALDPRSALRFDWPSGFGVVHDLALDGRLLAWREGDGWEVATPALRIDGADYGAQARGGMWFQGDGTRPWIGLAVELDDAPVQVASKFWIHHKMSPAAVDWLDMALQDGTVAGGRALVAGDLDDWPFVHDNGRFEATATIRDGRIRFQEDWPELESLQAEVAFVGNGFTVQGRGAIDGVPVQRLQAGIADFGDAPLRVRAGSRGDAARLLELLRHSPLNEENAETLANLEVSGPATTGFALELPLGSGRGSAVIDGSVALEGARLAEKRWNLAFEDVRGNVRFDGTGFEAGQLAVRHGGQDGTLALRSGRHVQDTANLFEAALHVPLDAADLFARAPELDWLAPRVHGRSPWTLEVTLPKRPLGATTGTLRLGSSLVGTTLDLPSPLAKPAAEPLPTTVQVGLPLGSGAIDVVFGERMALRARQQNGQTGVRVKLGGASVDADPPASGMVIGGRTASLDALEWIGLAKGGGEGGGVPLREVDVLADELHLLGGVFPSTRLTLRPGAQALEVKVDGPALAGTVSVPEQDGGAVQGHFTRLHWQPPQARGGAAADRLAAGTEDDEADAARATADAGFDPAAIPPLALDVDDLRYRDAALGQASLRTRPVPGGLRVERLQVHAGEHRIEGGGEWLGRGDAARTHLKLQVDSRDMGRLMDGLGYRNWLARGEGQVRFDASWPGTPAGFRLAGLQGNLHIAARDGQLLEVEPGAGRVLGLFSLAQLPRRMMLDFRDFFSRGFAFDRLEGSVRFADGQAHTDDMLIDGPAADIRIRGNTDLRAQRFDQTIDVLPKSGNLLTVVGAVAGGPVGAAMGAAANAVLSRPLGEIGAKTYRVSGPWKEPKVEVISREQSRRDEDDVTGRDAGMH</sequence>
<protein>
    <submittedName>
        <fullName evidence="3">Membrane protein</fullName>
    </submittedName>
</protein>
<keyword evidence="4" id="KW-1185">Reference proteome</keyword>
<dbReference type="NCBIfam" id="TIGR02099">
    <property type="entry name" value="YhdP family protein"/>
    <property type="match status" value="1"/>
</dbReference>
<dbReference type="InterPro" id="IPR025263">
    <property type="entry name" value="YhdP_central"/>
</dbReference>
<feature type="domain" description="YhdP central" evidence="2">
    <location>
        <begin position="10"/>
        <end position="1261"/>
    </location>
</feature>
<evidence type="ECO:0000259" key="2">
    <source>
        <dbReference type="Pfam" id="PF13116"/>
    </source>
</evidence>
<dbReference type="Proteomes" id="UP000033067">
    <property type="component" value="Chromosome"/>
</dbReference>
<reference evidence="3 4" key="1">
    <citation type="journal article" date="2015" name="Genome Announc.">
        <title>Complete Genome Sequence of Pseudoxanthomonas suwonensis Strain J1, a Cellulose-Degrading Bacterium Isolated from Leaf- and Wood-Enriched Soil.</title>
        <authorList>
            <person name="Hou L."/>
            <person name="Jiang J."/>
            <person name="Xu Z."/>
            <person name="Zhou Y."/>
            <person name="Leung F.C."/>
        </authorList>
    </citation>
    <scope>NUCLEOTIDE SEQUENCE [LARGE SCALE GENOMIC DNA]</scope>
    <source>
        <strain evidence="3 4">J1</strain>
    </source>
</reference>
<proteinExistence type="predicted"/>
<accession>A0A0E3Z330</accession>
<dbReference type="PANTHER" id="PTHR38690:SF1">
    <property type="entry name" value="PROTEASE"/>
    <property type="match status" value="1"/>
</dbReference>
<evidence type="ECO:0000313" key="3">
    <source>
        <dbReference type="EMBL" id="AKC88157.1"/>
    </source>
</evidence>
<gene>
    <name evidence="3" type="ORF">WQ53_03270</name>
</gene>